<gene>
    <name evidence="1" type="ORF">SAMN05444363_2549</name>
</gene>
<proteinExistence type="predicted"/>
<keyword evidence="2" id="KW-1185">Reference proteome</keyword>
<name>A0A1M6GDK6_9FLAO</name>
<reference evidence="2" key="1">
    <citation type="submission" date="2016-11" db="EMBL/GenBank/DDBJ databases">
        <authorList>
            <person name="Varghese N."/>
            <person name="Submissions S."/>
        </authorList>
    </citation>
    <scope>NUCLEOTIDE SEQUENCE [LARGE SCALE GENOMIC DNA]</scope>
    <source>
        <strain evidence="2">DSM 18829</strain>
    </source>
</reference>
<sequence>MFFILKNYYLLFGVYYKNVIRLQYSKENKEIMKNQVLNMMMCMCCSETEGLYATR</sequence>
<dbReference type="EMBL" id="FQZI01000005">
    <property type="protein sequence ID" value="SHJ07970.1"/>
    <property type="molecule type" value="Genomic_DNA"/>
</dbReference>
<protein>
    <submittedName>
        <fullName evidence="1">Uncharacterized protein</fullName>
    </submittedName>
</protein>
<organism evidence="1 2">
    <name type="scientific">Flavobacterium terrae</name>
    <dbReference type="NCBI Taxonomy" id="415425"/>
    <lineage>
        <taxon>Bacteria</taxon>
        <taxon>Pseudomonadati</taxon>
        <taxon>Bacteroidota</taxon>
        <taxon>Flavobacteriia</taxon>
        <taxon>Flavobacteriales</taxon>
        <taxon>Flavobacteriaceae</taxon>
        <taxon>Flavobacterium</taxon>
    </lineage>
</organism>
<dbReference type="AlphaFoldDB" id="A0A1M6GDK6"/>
<evidence type="ECO:0000313" key="2">
    <source>
        <dbReference type="Proteomes" id="UP000184488"/>
    </source>
</evidence>
<accession>A0A1M6GDK6</accession>
<dbReference type="Proteomes" id="UP000184488">
    <property type="component" value="Unassembled WGS sequence"/>
</dbReference>
<dbReference type="STRING" id="415425.SAMN05444363_2549"/>
<evidence type="ECO:0000313" key="1">
    <source>
        <dbReference type="EMBL" id="SHJ07970.1"/>
    </source>
</evidence>